<dbReference type="EMBL" id="JAJEKE010000003">
    <property type="protein sequence ID" value="MCQ1528926.1"/>
    <property type="molecule type" value="Genomic_DNA"/>
</dbReference>
<dbReference type="PANTHER" id="PTHR45962">
    <property type="entry name" value="N-FATTY-ACYL-AMINO ACID SYNTHASE/HYDROLASE PM20D1"/>
    <property type="match status" value="1"/>
</dbReference>
<dbReference type="InterPro" id="IPR036264">
    <property type="entry name" value="Bact_exopeptidase_dim_dom"/>
</dbReference>
<evidence type="ECO:0000256" key="1">
    <source>
        <dbReference type="ARBA" id="ARBA00006247"/>
    </source>
</evidence>
<evidence type="ECO:0000256" key="4">
    <source>
        <dbReference type="ARBA" id="ARBA00022801"/>
    </source>
</evidence>
<dbReference type="Pfam" id="PF07687">
    <property type="entry name" value="M20_dimer"/>
    <property type="match status" value="1"/>
</dbReference>
<keyword evidence="8" id="KW-1185">Reference proteome</keyword>
<gene>
    <name evidence="7" type="ORF">LJD61_05115</name>
</gene>
<feature type="domain" description="Peptidase M20 dimerisation" evidence="6">
    <location>
        <begin position="234"/>
        <end position="379"/>
    </location>
</feature>
<evidence type="ECO:0000256" key="5">
    <source>
        <dbReference type="ARBA" id="ARBA00022833"/>
    </source>
</evidence>
<evidence type="ECO:0000259" key="6">
    <source>
        <dbReference type="Pfam" id="PF07687"/>
    </source>
</evidence>
<evidence type="ECO:0000256" key="2">
    <source>
        <dbReference type="ARBA" id="ARBA00022670"/>
    </source>
</evidence>
<dbReference type="SUPFAM" id="SSF53187">
    <property type="entry name" value="Zn-dependent exopeptidases"/>
    <property type="match status" value="1"/>
</dbReference>
<proteinExistence type="inferred from homology"/>
<evidence type="ECO:0000313" key="8">
    <source>
        <dbReference type="Proteomes" id="UP001651880"/>
    </source>
</evidence>
<dbReference type="RefSeq" id="WP_255226449.1">
    <property type="nucleotide sequence ID" value="NZ_JAJEKE010000003.1"/>
</dbReference>
<accession>A0ABT1NCR4</accession>
<comment type="similarity">
    <text evidence="1">Belongs to the peptidase M20A family.</text>
</comment>
<name>A0ABT1NCR4_9FIRM</name>
<evidence type="ECO:0000313" key="7">
    <source>
        <dbReference type="EMBL" id="MCQ1528926.1"/>
    </source>
</evidence>
<keyword evidence="4" id="KW-0378">Hydrolase</keyword>
<keyword evidence="5" id="KW-0862">Zinc</keyword>
<keyword evidence="2" id="KW-0645">Protease</keyword>
<dbReference type="SUPFAM" id="SSF55031">
    <property type="entry name" value="Bacterial exopeptidase dimerisation domain"/>
    <property type="match status" value="1"/>
</dbReference>
<protein>
    <submittedName>
        <fullName evidence="7">M20 family peptidase</fullName>
    </submittedName>
</protein>
<keyword evidence="3" id="KW-0479">Metal-binding</keyword>
<dbReference type="InterPro" id="IPR002933">
    <property type="entry name" value="Peptidase_M20"/>
</dbReference>
<dbReference type="Gene3D" id="3.30.70.360">
    <property type="match status" value="1"/>
</dbReference>
<reference evidence="7 8" key="1">
    <citation type="submission" date="2021-10" db="EMBL/GenBank/DDBJ databases">
        <title>Lutispora strain m25 sp. nov., a thermophilic, non-spore-forming bacterium isolated from a lab-scale methanogenic bioreactor digesting anaerobic sludge.</title>
        <authorList>
            <person name="El Houari A."/>
            <person name="Mcdonald J."/>
        </authorList>
    </citation>
    <scope>NUCLEOTIDE SEQUENCE [LARGE SCALE GENOMIC DNA]</scope>
    <source>
        <strain evidence="8">m25</strain>
    </source>
</reference>
<comment type="caution">
    <text evidence="7">The sequence shown here is derived from an EMBL/GenBank/DDBJ whole genome shotgun (WGS) entry which is preliminary data.</text>
</comment>
<organism evidence="7 8">
    <name type="scientific">Lutispora saccharofermentans</name>
    <dbReference type="NCBI Taxonomy" id="3024236"/>
    <lineage>
        <taxon>Bacteria</taxon>
        <taxon>Bacillati</taxon>
        <taxon>Bacillota</taxon>
        <taxon>Clostridia</taxon>
        <taxon>Lutisporales</taxon>
        <taxon>Lutisporaceae</taxon>
        <taxon>Lutispora</taxon>
    </lineage>
</organism>
<dbReference type="Gene3D" id="3.40.630.10">
    <property type="entry name" value="Zn peptidases"/>
    <property type="match status" value="1"/>
</dbReference>
<sequence length="482" mass="54688">MHYVILLAVLFAGFIIFRTITFKTHTTNNNQDNYVIKTNSQESIKHLSDAIKIKTVSNINYEELDYKPFEDFIEFLKSTYTNIHNSMEFKRINNYGLVYKWNGKDKDKKPLLFLGHYDVVPVEQGTEDDWEYGPFSGEIAENKIWGRGSLDIKSQIIALMETAEKLIEEGYVPERDIYFAFGNDEEVGGKTGALKISEYFEINKIFFEAVYDECGFVAIGAIKGVDCQIAQIGIAEKGYCNIKIKSASSGGHAAMPPQNTALGVIAKAICKIEKNPMPAYLCSPVANMIKNIGGEKGFIFKMLVANMWLFKPLIIKILANSPNDNAMIRTTIANTMCKASDAPNVLPQSAEAVMNARLLPGDNSQKLIDHIKNLVKDYDIEVEPLSIREPSEISPIDTKGYKKLENTIKEIFPNIIITPYLVVGGSDSRKYYNVCKNIYRFTPFIVNDEEMKAFHNTNERITIENFNRMIDFYKKFIVDFDK</sequence>
<dbReference type="InterPro" id="IPR047177">
    <property type="entry name" value="Pept_M20A"/>
</dbReference>
<dbReference type="InterPro" id="IPR001261">
    <property type="entry name" value="ArgE/DapE_CS"/>
</dbReference>
<dbReference type="InterPro" id="IPR011650">
    <property type="entry name" value="Peptidase_M20_dimer"/>
</dbReference>
<evidence type="ECO:0000256" key="3">
    <source>
        <dbReference type="ARBA" id="ARBA00022723"/>
    </source>
</evidence>
<dbReference type="PROSITE" id="PS00758">
    <property type="entry name" value="ARGE_DAPE_CPG2_1"/>
    <property type="match status" value="1"/>
</dbReference>
<dbReference type="Proteomes" id="UP001651880">
    <property type="component" value="Unassembled WGS sequence"/>
</dbReference>
<dbReference type="Gene3D" id="1.10.150.900">
    <property type="match status" value="1"/>
</dbReference>
<dbReference type="PANTHER" id="PTHR45962:SF1">
    <property type="entry name" value="N-FATTY-ACYL-AMINO ACID SYNTHASE_HYDROLASE PM20D1"/>
    <property type="match status" value="1"/>
</dbReference>
<dbReference type="Pfam" id="PF01546">
    <property type="entry name" value="Peptidase_M20"/>
    <property type="match status" value="1"/>
</dbReference>